<dbReference type="NCBIfam" id="TIGR01444">
    <property type="entry name" value="fkbM_fam"/>
    <property type="match status" value="1"/>
</dbReference>
<dbReference type="PANTHER" id="PTHR34203:SF15">
    <property type="entry name" value="SLL1173 PROTEIN"/>
    <property type="match status" value="1"/>
</dbReference>
<evidence type="ECO:0000256" key="1">
    <source>
        <dbReference type="ARBA" id="ARBA00022679"/>
    </source>
</evidence>
<dbReference type="SUPFAM" id="SSF53335">
    <property type="entry name" value="S-adenosyl-L-methionine-dependent methyltransferases"/>
    <property type="match status" value="1"/>
</dbReference>
<dbReference type="Gene3D" id="3.40.50.150">
    <property type="entry name" value="Vaccinia Virus protein VP39"/>
    <property type="match status" value="1"/>
</dbReference>
<evidence type="ECO:0000256" key="2">
    <source>
        <dbReference type="ARBA" id="ARBA00022691"/>
    </source>
</evidence>
<protein>
    <submittedName>
        <fullName evidence="4">Methyltransferase, FkbM family domain protein</fullName>
    </submittedName>
</protein>
<dbReference type="GO" id="GO:0008168">
    <property type="term" value="F:methyltransferase activity"/>
    <property type="evidence" value="ECO:0007669"/>
    <property type="project" value="UniProtKB-KW"/>
</dbReference>
<keyword evidence="1 4" id="KW-0808">Transferase</keyword>
<comment type="caution">
    <text evidence="4">The sequence shown here is derived from an EMBL/GenBank/DDBJ whole genome shotgun (WGS) entry which is preliminary data.</text>
</comment>
<dbReference type="OrthoDB" id="9814604at2"/>
<keyword evidence="2" id="KW-0949">S-adenosyl-L-methionine</keyword>
<evidence type="ECO:0000259" key="3">
    <source>
        <dbReference type="Pfam" id="PF02475"/>
    </source>
</evidence>
<sequence length="241" mass="27183">MGMSAPTLGQKAIIEFSRRLGFGNGAIRKYGGRLVRRLGGEKVVYRYHGLNLILDPLAGSSRIMLMTPYWYDAKERDFIRQRLSNGGVFVDIGANSGFYSFFVAAHCQSARVFAFEPMPHHAALLRENVALNDLQDRVTVMEMGLCEREGVTDIDGHAVACNTLLNAVQQQKLTSIECLKIDIEGMEDSVLLPFFRDAPRSLWPKAIVGEHIFTDQWRDLCLSLGYRQHLRTQYNIALTLD</sequence>
<dbReference type="EMBL" id="LMTR01000026">
    <property type="protein sequence ID" value="KWT71252.1"/>
    <property type="molecule type" value="Genomic_DNA"/>
</dbReference>
<accession>A0A109BNJ8</accession>
<keyword evidence="4" id="KW-0489">Methyltransferase</keyword>
<dbReference type="InterPro" id="IPR029063">
    <property type="entry name" value="SAM-dependent_MTases_sf"/>
</dbReference>
<dbReference type="Pfam" id="PF02475">
    <property type="entry name" value="TRM5-TYW2_MTfase"/>
    <property type="match status" value="1"/>
</dbReference>
<reference evidence="4 5" key="1">
    <citation type="submission" date="2015-10" db="EMBL/GenBank/DDBJ databases">
        <title>Transcriptomic analysis of a linuron degrading triple-species bacterial consortium.</title>
        <authorList>
            <person name="Albers P."/>
        </authorList>
    </citation>
    <scope>NUCLEOTIDE SEQUENCE [LARGE SCALE GENOMIC DNA]</scope>
    <source>
        <strain evidence="4 5">WDL6</strain>
    </source>
</reference>
<evidence type="ECO:0000313" key="5">
    <source>
        <dbReference type="Proteomes" id="UP000059074"/>
    </source>
</evidence>
<dbReference type="PATRIC" id="fig|121290.4.peg.2528"/>
<proteinExistence type="predicted"/>
<dbReference type="InterPro" id="IPR056743">
    <property type="entry name" value="TRM5-TYW2-like_MTfase"/>
</dbReference>
<dbReference type="InterPro" id="IPR006342">
    <property type="entry name" value="FkbM_mtfrase"/>
</dbReference>
<dbReference type="PANTHER" id="PTHR34203">
    <property type="entry name" value="METHYLTRANSFERASE, FKBM FAMILY PROTEIN"/>
    <property type="match status" value="1"/>
</dbReference>
<dbReference type="InterPro" id="IPR052514">
    <property type="entry name" value="SAM-dependent_MTase"/>
</dbReference>
<feature type="domain" description="TRM5/TYW2-like methyltransferase" evidence="3">
    <location>
        <begin position="73"/>
        <end position="147"/>
    </location>
</feature>
<name>A0A109BNJ8_HYPSL</name>
<organism evidence="4 5">
    <name type="scientific">Hyphomicrobium sulfonivorans</name>
    <dbReference type="NCBI Taxonomy" id="121290"/>
    <lineage>
        <taxon>Bacteria</taxon>
        <taxon>Pseudomonadati</taxon>
        <taxon>Pseudomonadota</taxon>
        <taxon>Alphaproteobacteria</taxon>
        <taxon>Hyphomicrobiales</taxon>
        <taxon>Hyphomicrobiaceae</taxon>
        <taxon>Hyphomicrobium</taxon>
    </lineage>
</organism>
<keyword evidence="5" id="KW-1185">Reference proteome</keyword>
<dbReference type="AlphaFoldDB" id="A0A109BNJ8"/>
<evidence type="ECO:0000313" key="4">
    <source>
        <dbReference type="EMBL" id="KWT71252.1"/>
    </source>
</evidence>
<dbReference type="Proteomes" id="UP000059074">
    <property type="component" value="Unassembled WGS sequence"/>
</dbReference>
<dbReference type="GO" id="GO:0032259">
    <property type="term" value="P:methylation"/>
    <property type="evidence" value="ECO:0007669"/>
    <property type="project" value="UniProtKB-KW"/>
</dbReference>
<gene>
    <name evidence="4" type="ORF">APY04_0503</name>
</gene>